<dbReference type="PROSITE" id="PS00156">
    <property type="entry name" value="OMPDECASE"/>
    <property type="match status" value="1"/>
</dbReference>
<feature type="active site" description="For OMPdecase activity" evidence="9">
    <location>
        <position position="67"/>
    </location>
</feature>
<keyword evidence="14" id="KW-1185">Reference proteome</keyword>
<dbReference type="PANTHER" id="PTHR32119">
    <property type="entry name" value="OROTIDINE 5'-PHOSPHATE DECARBOXYLASE"/>
    <property type="match status" value="1"/>
</dbReference>
<organism evidence="13 14">
    <name type="scientific">Anaplasma platys</name>
    <dbReference type="NCBI Taxonomy" id="949"/>
    <lineage>
        <taxon>Bacteria</taxon>
        <taxon>Pseudomonadati</taxon>
        <taxon>Pseudomonadota</taxon>
        <taxon>Alphaproteobacteria</taxon>
        <taxon>Rickettsiales</taxon>
        <taxon>Anaplasmataceae</taxon>
        <taxon>Anaplasma</taxon>
    </lineage>
</organism>
<evidence type="ECO:0000259" key="12">
    <source>
        <dbReference type="SMART" id="SM00934"/>
    </source>
</evidence>
<keyword evidence="5 11" id="KW-0210">Decarboxylase</keyword>
<dbReference type="Gene3D" id="3.20.20.70">
    <property type="entry name" value="Aldolase class I"/>
    <property type="match status" value="1"/>
</dbReference>
<evidence type="ECO:0000256" key="3">
    <source>
        <dbReference type="ARBA" id="ARBA00012321"/>
    </source>
</evidence>
<dbReference type="UniPathway" id="UPA00070">
    <property type="reaction ID" value="UER00120"/>
</dbReference>
<evidence type="ECO:0000256" key="4">
    <source>
        <dbReference type="ARBA" id="ARBA00021923"/>
    </source>
</evidence>
<feature type="binding site" evidence="10">
    <location>
        <position position="16"/>
    </location>
    <ligand>
        <name>substrate</name>
    </ligand>
</feature>
<comment type="similarity">
    <text evidence="11">Belongs to the OMP decarboxylase family.</text>
</comment>
<evidence type="ECO:0000256" key="1">
    <source>
        <dbReference type="ARBA" id="ARBA00002356"/>
    </source>
</evidence>
<evidence type="ECO:0000256" key="8">
    <source>
        <dbReference type="ARBA" id="ARBA00049157"/>
    </source>
</evidence>
<dbReference type="InterPro" id="IPR014732">
    <property type="entry name" value="OMPdecase"/>
</dbReference>
<dbReference type="EMBL" id="CP046391">
    <property type="protein sequence ID" value="QJC27494.1"/>
    <property type="molecule type" value="Genomic_DNA"/>
</dbReference>
<evidence type="ECO:0000256" key="2">
    <source>
        <dbReference type="ARBA" id="ARBA00004861"/>
    </source>
</evidence>
<dbReference type="NCBIfam" id="NF001273">
    <property type="entry name" value="PRK00230.1"/>
    <property type="match status" value="1"/>
</dbReference>
<dbReference type="GO" id="GO:0006207">
    <property type="term" value="P:'de novo' pyrimidine nucleobase biosynthetic process"/>
    <property type="evidence" value="ECO:0007669"/>
    <property type="project" value="InterPro"/>
</dbReference>
<dbReference type="KEGG" id="aplt:ANPL_01980"/>
<evidence type="ECO:0000256" key="5">
    <source>
        <dbReference type="ARBA" id="ARBA00022793"/>
    </source>
</evidence>
<dbReference type="SMART" id="SM00934">
    <property type="entry name" value="OMPdecase"/>
    <property type="match status" value="1"/>
</dbReference>
<protein>
    <recommendedName>
        <fullName evidence="4 11">Orotidine 5'-phosphate decarboxylase</fullName>
        <ecNumber evidence="3 11">4.1.1.23</ecNumber>
    </recommendedName>
</protein>
<keyword evidence="6 11" id="KW-0665">Pyrimidine biosynthesis</keyword>
<feature type="active site" description="For OMPdecase activity" evidence="9">
    <location>
        <position position="65"/>
    </location>
</feature>
<dbReference type="Proteomes" id="UP000500930">
    <property type="component" value="Chromosome"/>
</dbReference>
<feature type="binding site" evidence="10">
    <location>
        <position position="38"/>
    </location>
    <ligand>
        <name>substrate</name>
    </ligand>
</feature>
<dbReference type="GO" id="GO:0005829">
    <property type="term" value="C:cytosol"/>
    <property type="evidence" value="ECO:0007669"/>
    <property type="project" value="TreeGrafter"/>
</dbReference>
<evidence type="ECO:0000256" key="11">
    <source>
        <dbReference type="RuleBase" id="RU000512"/>
    </source>
</evidence>
<gene>
    <name evidence="13" type="primary">pyrF</name>
    <name evidence="13" type="ORF">ANPL_01980</name>
</gene>
<evidence type="ECO:0000256" key="7">
    <source>
        <dbReference type="ARBA" id="ARBA00023239"/>
    </source>
</evidence>
<dbReference type="CDD" id="cd04725">
    <property type="entry name" value="OMP_decarboxylase_like"/>
    <property type="match status" value="1"/>
</dbReference>
<name>A0A858PY42_9RICK</name>
<feature type="binding site" evidence="10">
    <location>
        <position position="210"/>
    </location>
    <ligand>
        <name>substrate</name>
    </ligand>
</feature>
<comment type="pathway">
    <text evidence="2 11">Pyrimidine metabolism; UMP biosynthesis via de novo pathway; UMP from orotate: step 2/2.</text>
</comment>
<dbReference type="GO" id="GO:0004590">
    <property type="term" value="F:orotidine-5'-phosphate decarboxylase activity"/>
    <property type="evidence" value="ECO:0007669"/>
    <property type="project" value="UniProtKB-EC"/>
</dbReference>
<proteinExistence type="inferred from homology"/>
<feature type="binding site" evidence="10">
    <location>
        <position position="182"/>
    </location>
    <ligand>
        <name>substrate</name>
    </ligand>
</feature>
<comment type="catalytic activity">
    <reaction evidence="8 11">
        <text>orotidine 5'-phosphate + H(+) = UMP + CO2</text>
        <dbReference type="Rhea" id="RHEA:11596"/>
        <dbReference type="ChEBI" id="CHEBI:15378"/>
        <dbReference type="ChEBI" id="CHEBI:16526"/>
        <dbReference type="ChEBI" id="CHEBI:57538"/>
        <dbReference type="ChEBI" id="CHEBI:57865"/>
        <dbReference type="EC" id="4.1.1.23"/>
    </reaction>
</comment>
<dbReference type="NCBIfam" id="TIGR01740">
    <property type="entry name" value="pyrF"/>
    <property type="match status" value="1"/>
</dbReference>
<dbReference type="GO" id="GO:0044205">
    <property type="term" value="P:'de novo' UMP biosynthetic process"/>
    <property type="evidence" value="ECO:0007669"/>
    <property type="project" value="UniProtKB-UniPathway"/>
</dbReference>
<evidence type="ECO:0000256" key="9">
    <source>
        <dbReference type="PIRSR" id="PIRSR614732-1"/>
    </source>
</evidence>
<evidence type="ECO:0000256" key="6">
    <source>
        <dbReference type="ARBA" id="ARBA00022975"/>
    </source>
</evidence>
<keyword evidence="7 11" id="KW-0456">Lyase</keyword>
<feature type="binding site" evidence="10">
    <location>
        <position position="122"/>
    </location>
    <ligand>
        <name>substrate</name>
    </ligand>
</feature>
<dbReference type="SUPFAM" id="SSF51366">
    <property type="entry name" value="Ribulose-phoshate binding barrel"/>
    <property type="match status" value="1"/>
</dbReference>
<evidence type="ECO:0000256" key="10">
    <source>
        <dbReference type="PIRSR" id="PIRSR614732-2"/>
    </source>
</evidence>
<evidence type="ECO:0000313" key="13">
    <source>
        <dbReference type="EMBL" id="QJC27494.1"/>
    </source>
</evidence>
<feature type="binding site" evidence="10">
    <location>
        <position position="190"/>
    </location>
    <ligand>
        <name>substrate</name>
    </ligand>
</feature>
<dbReference type="InterPro" id="IPR011060">
    <property type="entry name" value="RibuloseP-bd_barrel"/>
</dbReference>
<dbReference type="Pfam" id="PF00215">
    <property type="entry name" value="OMPdecase"/>
    <property type="match status" value="1"/>
</dbReference>
<sequence length="230" mass="24359">MSAMRRSTNPIICALDTTDFDTATSLARVLAGKVAMVKLGLGFFIAHGIPGVRRILDLGVKVFLDLKLHDIPNTVNSAIESIRDLDVEMLTIHVNGGRNMIKGAVDLLKGSGVLPVGVTVLTSMDERDLVECGVEHSVTHHVLKLVDLAVSSGLNAVVCSAHEVSAIKNEYPNLILVVPGIRNAQVSDDQKRVKSVAEALASGADYLVIGRMITASADPASAIDKIVSAF</sequence>
<dbReference type="EC" id="4.1.1.23" evidence="3 11"/>
<evidence type="ECO:0000313" key="14">
    <source>
        <dbReference type="Proteomes" id="UP000500930"/>
    </source>
</evidence>
<feature type="binding site" evidence="10">
    <location>
        <position position="211"/>
    </location>
    <ligand>
        <name>substrate</name>
    </ligand>
</feature>
<reference evidence="13 14" key="1">
    <citation type="journal article" date="2020" name="Pathogens">
        <title>First Whole Genome Sequence of Anaplasma platys, an Obligate Intracellular Rickettsial Pathogen of Dogs.</title>
        <authorList>
            <person name="Llanes A."/>
            <person name="Rajeev S."/>
        </authorList>
    </citation>
    <scope>NUCLEOTIDE SEQUENCE [LARGE SCALE GENOMIC DNA]</scope>
    <source>
        <strain evidence="13 14">S3</strain>
    </source>
</reference>
<dbReference type="InterPro" id="IPR013785">
    <property type="entry name" value="Aldolase_TIM"/>
</dbReference>
<comment type="function">
    <text evidence="1">Catalyzes the decarboxylation of orotidine 5'-monophosphate (OMP) to uridine 5'-monophosphate (UMP).</text>
</comment>
<feature type="domain" description="Orotidine 5'-phosphate decarboxylase" evidence="12">
    <location>
        <begin position="10"/>
        <end position="226"/>
    </location>
</feature>
<feature type="active site" description="For OMPdecase activity" evidence="9">
    <location>
        <position position="70"/>
    </location>
</feature>
<dbReference type="InterPro" id="IPR018089">
    <property type="entry name" value="OMPdecase_AS"/>
</dbReference>
<dbReference type="AlphaFoldDB" id="A0A858PY42"/>
<accession>A0A858PY42</accession>
<dbReference type="PANTHER" id="PTHR32119:SF2">
    <property type="entry name" value="OROTIDINE 5'-PHOSPHATE DECARBOXYLASE"/>
    <property type="match status" value="1"/>
</dbReference>
<dbReference type="InterPro" id="IPR001754">
    <property type="entry name" value="OMPdeCOase_dom"/>
</dbReference>